<dbReference type="Proteomes" id="UP001642406">
    <property type="component" value="Unassembled WGS sequence"/>
</dbReference>
<accession>A0ABP0CR08</accession>
<feature type="region of interest" description="Disordered" evidence="2">
    <location>
        <begin position="1"/>
        <end position="50"/>
    </location>
</feature>
<keyword evidence="1" id="KW-0175">Coiled coil</keyword>
<evidence type="ECO:0000313" key="4">
    <source>
        <dbReference type="EMBL" id="CAK7234228.1"/>
    </source>
</evidence>
<feature type="compositionally biased region" description="Polar residues" evidence="2">
    <location>
        <begin position="8"/>
        <end position="38"/>
    </location>
</feature>
<evidence type="ECO:0000256" key="2">
    <source>
        <dbReference type="SAM" id="MobiDB-lite"/>
    </source>
</evidence>
<evidence type="ECO:0000256" key="1">
    <source>
        <dbReference type="SAM" id="Coils"/>
    </source>
</evidence>
<proteinExistence type="predicted"/>
<feature type="domain" description="Dynamin N-terminal" evidence="3">
    <location>
        <begin position="352"/>
        <end position="440"/>
    </location>
</feature>
<comment type="caution">
    <text evidence="4">The sequence shown here is derived from an EMBL/GenBank/DDBJ whole genome shotgun (WGS) entry which is preliminary data.</text>
</comment>
<protein>
    <recommendedName>
        <fullName evidence="3">Dynamin N-terminal domain-containing protein</fullName>
    </recommendedName>
</protein>
<feature type="region of interest" description="Disordered" evidence="2">
    <location>
        <begin position="72"/>
        <end position="139"/>
    </location>
</feature>
<dbReference type="PANTHER" id="PTHR36681:SF3">
    <property type="entry name" value="NUCLEAR GTPASE, GERMINAL CENTER-ASSOCIATED, TANDEM DUPLICATE 3"/>
    <property type="match status" value="1"/>
</dbReference>
<reference evidence="4 5" key="1">
    <citation type="submission" date="2024-01" db="EMBL/GenBank/DDBJ databases">
        <authorList>
            <person name="Allen C."/>
            <person name="Tagirdzhanova G."/>
        </authorList>
    </citation>
    <scope>NUCLEOTIDE SEQUENCE [LARGE SCALE GENOMIC DNA]</scope>
</reference>
<feature type="compositionally biased region" description="Basic and acidic residues" evidence="2">
    <location>
        <begin position="252"/>
        <end position="272"/>
    </location>
</feature>
<dbReference type="SUPFAM" id="SSF52540">
    <property type="entry name" value="P-loop containing nucleoside triphosphate hydrolases"/>
    <property type="match status" value="1"/>
</dbReference>
<gene>
    <name evidence="4" type="ORF">SBRCBS47491_008877</name>
</gene>
<dbReference type="Pfam" id="PF00350">
    <property type="entry name" value="Dynamin_N"/>
    <property type="match status" value="1"/>
</dbReference>
<dbReference type="InterPro" id="IPR027417">
    <property type="entry name" value="P-loop_NTPase"/>
</dbReference>
<feature type="region of interest" description="Disordered" evidence="2">
    <location>
        <begin position="244"/>
        <end position="272"/>
    </location>
</feature>
<organism evidence="4 5">
    <name type="scientific">Sporothrix bragantina</name>
    <dbReference type="NCBI Taxonomy" id="671064"/>
    <lineage>
        <taxon>Eukaryota</taxon>
        <taxon>Fungi</taxon>
        <taxon>Dikarya</taxon>
        <taxon>Ascomycota</taxon>
        <taxon>Pezizomycotina</taxon>
        <taxon>Sordariomycetes</taxon>
        <taxon>Sordariomycetidae</taxon>
        <taxon>Ophiostomatales</taxon>
        <taxon>Ophiostomataceae</taxon>
        <taxon>Sporothrix</taxon>
    </lineage>
</organism>
<feature type="coiled-coil region" evidence="1">
    <location>
        <begin position="464"/>
        <end position="498"/>
    </location>
</feature>
<sequence>MQHPVPATDSSWSPSVSASRLATPDSEGNSAASLTNGLDNVHLSSPEPARLSRVPDYLGMAAVAVAVESVEQGADEQEPLQETPPVSPRTLARTLRPPNTAQSRPSSRRRSNRRASDRATSYDFDEEELPPHRLYSPEVQDALRDSKSLMKSLAAALGSSRSRMHQDEGSTIHSLYKQAAALANFQLPSTWTVGFVGITGAEFHYRAGNNFTIEIELFGENQLIEQLAGLVRTYRNFFVPEQNSRCSGTSKDTSEDTPRNSSEDEKQSRLAAKEDAKEALSMLWTLFGKKIDEHMPLLLGDDEDHALAALMSDLLDNRQALAAKPEVFATAEMCSRRLMEFTVDRRKDEDNQPPNEPVKWPYIRAINVYLDSRILSKGLVLVDLPGLGDRNAAREAVTESYLVRCNGIFAVSHIGRVVSSAGVHRVVNLARQAKLDNVGIICTHAEDFGNERVEMKRGPRASQVQQLFRQIQRLVEEIRELEDDLSDSEDEDDSTNGELSRAAVLQLRIEDRNETVEKQIKSAYRDKLPGGIKNVFCVGNVQYWEFWENGKFAQVHLSGIPRFRRHCLAKVADSQLVLAAKYIQDSIPALHCDVELWVESGAGSPETEKKKAIVEALNRVEGELATVGFACSGHI</sequence>
<dbReference type="EMBL" id="CAWUHC010000125">
    <property type="protein sequence ID" value="CAK7234228.1"/>
    <property type="molecule type" value="Genomic_DNA"/>
</dbReference>
<dbReference type="InterPro" id="IPR045063">
    <property type="entry name" value="Dynamin_N"/>
</dbReference>
<dbReference type="PANTHER" id="PTHR36681">
    <property type="entry name" value="NUCLEAR GTPASE, GERMINAL CENTER-ASSOCIATED, TANDEM DUPLICATE 3"/>
    <property type="match status" value="1"/>
</dbReference>
<evidence type="ECO:0000259" key="3">
    <source>
        <dbReference type="Pfam" id="PF00350"/>
    </source>
</evidence>
<keyword evidence="5" id="KW-1185">Reference proteome</keyword>
<evidence type="ECO:0000313" key="5">
    <source>
        <dbReference type="Proteomes" id="UP001642406"/>
    </source>
</evidence>
<name>A0ABP0CR08_9PEZI</name>